<keyword evidence="1" id="KW-0812">Transmembrane</keyword>
<dbReference type="Gene3D" id="3.55.50.30">
    <property type="match status" value="1"/>
</dbReference>
<dbReference type="InterPro" id="IPR032508">
    <property type="entry name" value="FecR_C"/>
</dbReference>
<evidence type="ECO:0000256" key="1">
    <source>
        <dbReference type="SAM" id="Phobius"/>
    </source>
</evidence>
<name>A0A512AXD5_9BACT</name>
<sequence>MPYSDFNTEDFVKDPYFQVWVLQDDPEANSFWELWMELYPEKEKTVSAAIEILLNENVEKELIVPEAQIKEAWEQLNINIQPNVIPISSPSYSGTHPKKPVSWLLVAAAITGILMLTFGFLYFREQHKTVTYTSVNSQVLPITLPDGSAVMLNSNSSLAFKKTWTNQSQREVWLKGEAFFSVTKKPLKGMPTFTVHANKVQVQVLGTQFNVADRASQTQVILNSGKIKLMVNDTRKPTALTMLPGDYVALDKYEEKIIKLKVNPEAFSGWRSQKLVFKNTPLAEIIAQIEQTYGTKIILTDTSLVDRTFTGTFPNNNLPVLLQTLEKAFQLNISQQGQILTFRKI</sequence>
<feature type="transmembrane region" description="Helical" evidence="1">
    <location>
        <begin position="101"/>
        <end position="123"/>
    </location>
</feature>
<organism evidence="4 5">
    <name type="scientific">Adhaeribacter aerolatus</name>
    <dbReference type="NCBI Taxonomy" id="670289"/>
    <lineage>
        <taxon>Bacteria</taxon>
        <taxon>Pseudomonadati</taxon>
        <taxon>Bacteroidota</taxon>
        <taxon>Cytophagia</taxon>
        <taxon>Cytophagales</taxon>
        <taxon>Hymenobacteraceae</taxon>
        <taxon>Adhaeribacter</taxon>
    </lineage>
</organism>
<reference evidence="4 5" key="1">
    <citation type="submission" date="2019-07" db="EMBL/GenBank/DDBJ databases">
        <title>Whole genome shotgun sequence of Adhaeribacter aerolatus NBRC 106133.</title>
        <authorList>
            <person name="Hosoyama A."/>
            <person name="Uohara A."/>
            <person name="Ohji S."/>
            <person name="Ichikawa N."/>
        </authorList>
    </citation>
    <scope>NUCLEOTIDE SEQUENCE [LARGE SCALE GENOMIC DNA]</scope>
    <source>
        <strain evidence="4 5">NBRC 106133</strain>
    </source>
</reference>
<comment type="caution">
    <text evidence="4">The sequence shown here is derived from an EMBL/GenBank/DDBJ whole genome shotgun (WGS) entry which is preliminary data.</text>
</comment>
<dbReference type="InterPro" id="IPR012373">
    <property type="entry name" value="Ferrdict_sens_TM"/>
</dbReference>
<dbReference type="AlphaFoldDB" id="A0A512AXD5"/>
<dbReference type="EMBL" id="BJYS01000014">
    <property type="protein sequence ID" value="GEO04354.1"/>
    <property type="molecule type" value="Genomic_DNA"/>
</dbReference>
<dbReference type="Pfam" id="PF16344">
    <property type="entry name" value="FecR_C"/>
    <property type="match status" value="1"/>
</dbReference>
<dbReference type="Gene3D" id="2.60.120.1440">
    <property type="match status" value="1"/>
</dbReference>
<dbReference type="RefSeq" id="WP_146897626.1">
    <property type="nucleotide sequence ID" value="NZ_BJYS01000014.1"/>
</dbReference>
<dbReference type="PIRSF" id="PIRSF018266">
    <property type="entry name" value="FecR"/>
    <property type="match status" value="1"/>
</dbReference>
<keyword evidence="1" id="KW-1133">Transmembrane helix</keyword>
<protein>
    <recommendedName>
        <fullName evidence="6">Anti-sigma factor</fullName>
    </recommendedName>
</protein>
<evidence type="ECO:0000313" key="4">
    <source>
        <dbReference type="EMBL" id="GEO04354.1"/>
    </source>
</evidence>
<evidence type="ECO:0000259" key="2">
    <source>
        <dbReference type="Pfam" id="PF04773"/>
    </source>
</evidence>
<evidence type="ECO:0000259" key="3">
    <source>
        <dbReference type="Pfam" id="PF16344"/>
    </source>
</evidence>
<accession>A0A512AXD5</accession>
<keyword evidence="5" id="KW-1185">Reference proteome</keyword>
<dbReference type="PANTHER" id="PTHR30273:SF2">
    <property type="entry name" value="PROTEIN FECR"/>
    <property type="match status" value="1"/>
</dbReference>
<dbReference type="OrthoDB" id="1523489at2"/>
<dbReference type="Proteomes" id="UP000321532">
    <property type="component" value="Unassembled WGS sequence"/>
</dbReference>
<keyword evidence="1" id="KW-0472">Membrane</keyword>
<dbReference type="Pfam" id="PF04773">
    <property type="entry name" value="FecR"/>
    <property type="match status" value="1"/>
</dbReference>
<feature type="domain" description="FecR protein" evidence="2">
    <location>
        <begin position="137"/>
        <end position="228"/>
    </location>
</feature>
<dbReference type="GO" id="GO:0016989">
    <property type="term" value="F:sigma factor antagonist activity"/>
    <property type="evidence" value="ECO:0007669"/>
    <property type="project" value="TreeGrafter"/>
</dbReference>
<evidence type="ECO:0008006" key="6">
    <source>
        <dbReference type="Google" id="ProtNLM"/>
    </source>
</evidence>
<evidence type="ECO:0000313" key="5">
    <source>
        <dbReference type="Proteomes" id="UP000321532"/>
    </source>
</evidence>
<dbReference type="PANTHER" id="PTHR30273">
    <property type="entry name" value="PERIPLASMIC SIGNAL SENSOR AND SIGMA FACTOR ACTIVATOR FECR-RELATED"/>
    <property type="match status" value="1"/>
</dbReference>
<feature type="domain" description="Protein FecR C-terminal" evidence="3">
    <location>
        <begin position="274"/>
        <end position="339"/>
    </location>
</feature>
<gene>
    <name evidence="4" type="ORF">AAE02nite_20180</name>
</gene>
<dbReference type="InterPro" id="IPR006860">
    <property type="entry name" value="FecR"/>
</dbReference>
<proteinExistence type="predicted"/>